<dbReference type="AlphaFoldDB" id="A0A0A9BQ03"/>
<dbReference type="EMBL" id="GBRH01232434">
    <property type="protein sequence ID" value="JAD65461.1"/>
    <property type="molecule type" value="Transcribed_RNA"/>
</dbReference>
<accession>A0A0A9BQ03</accession>
<proteinExistence type="predicted"/>
<organism evidence="1">
    <name type="scientific">Arundo donax</name>
    <name type="common">Giant reed</name>
    <name type="synonym">Donax arundinaceus</name>
    <dbReference type="NCBI Taxonomy" id="35708"/>
    <lineage>
        <taxon>Eukaryota</taxon>
        <taxon>Viridiplantae</taxon>
        <taxon>Streptophyta</taxon>
        <taxon>Embryophyta</taxon>
        <taxon>Tracheophyta</taxon>
        <taxon>Spermatophyta</taxon>
        <taxon>Magnoliopsida</taxon>
        <taxon>Liliopsida</taxon>
        <taxon>Poales</taxon>
        <taxon>Poaceae</taxon>
        <taxon>PACMAD clade</taxon>
        <taxon>Arundinoideae</taxon>
        <taxon>Arundineae</taxon>
        <taxon>Arundo</taxon>
    </lineage>
</organism>
<name>A0A0A9BQ03_ARUDO</name>
<protein>
    <submittedName>
        <fullName evidence="1">Uncharacterized protein</fullName>
    </submittedName>
</protein>
<evidence type="ECO:0000313" key="1">
    <source>
        <dbReference type="EMBL" id="JAD65461.1"/>
    </source>
</evidence>
<sequence length="35" mass="4138">MLRANFCKMTGVKYPAPACLWIIRYHGRVLLYVRP</sequence>
<reference evidence="1" key="1">
    <citation type="submission" date="2014-09" db="EMBL/GenBank/DDBJ databases">
        <authorList>
            <person name="Magalhaes I.L.F."/>
            <person name="Oliveira U."/>
            <person name="Santos F.R."/>
            <person name="Vidigal T.H.D.A."/>
            <person name="Brescovit A.D."/>
            <person name="Santos A.J."/>
        </authorList>
    </citation>
    <scope>NUCLEOTIDE SEQUENCE</scope>
    <source>
        <tissue evidence="1">Shoot tissue taken approximately 20 cm above the soil surface</tissue>
    </source>
</reference>
<reference evidence="1" key="2">
    <citation type="journal article" date="2015" name="Data Brief">
        <title>Shoot transcriptome of the giant reed, Arundo donax.</title>
        <authorList>
            <person name="Barrero R.A."/>
            <person name="Guerrero F.D."/>
            <person name="Moolhuijzen P."/>
            <person name="Goolsby J.A."/>
            <person name="Tidwell J."/>
            <person name="Bellgard S.E."/>
            <person name="Bellgard M.I."/>
        </authorList>
    </citation>
    <scope>NUCLEOTIDE SEQUENCE</scope>
    <source>
        <tissue evidence="1">Shoot tissue taken approximately 20 cm above the soil surface</tissue>
    </source>
</reference>